<gene>
    <name evidence="1" type="ORF">B7Z01_10405</name>
</gene>
<proteinExistence type="predicted"/>
<name>A0A258FKP2_9CAUL</name>
<evidence type="ECO:0008006" key="3">
    <source>
        <dbReference type="Google" id="ProtNLM"/>
    </source>
</evidence>
<dbReference type="Pfam" id="PF01650">
    <property type="entry name" value="Peptidase_C13"/>
    <property type="match status" value="1"/>
</dbReference>
<dbReference type="AlphaFoldDB" id="A0A258FKP2"/>
<dbReference type="EMBL" id="NCEB01000020">
    <property type="protein sequence ID" value="OYX32777.1"/>
    <property type="molecule type" value="Genomic_DNA"/>
</dbReference>
<protein>
    <recommendedName>
        <fullName evidence="3">Peptidase C13</fullName>
    </recommendedName>
</protein>
<comment type="caution">
    <text evidence="1">The sequence shown here is derived from an EMBL/GenBank/DDBJ whole genome shotgun (WGS) entry which is preliminary data.</text>
</comment>
<reference evidence="1 2" key="1">
    <citation type="submission" date="2017-03" db="EMBL/GenBank/DDBJ databases">
        <title>Lifting the veil on microbial sulfur biogeochemistry in mining wastewaters.</title>
        <authorList>
            <person name="Kantor R.S."/>
            <person name="Colenbrander Nelson T."/>
            <person name="Marshall S."/>
            <person name="Bennett D."/>
            <person name="Apte S."/>
            <person name="Camacho D."/>
            <person name="Thomas B.C."/>
            <person name="Warren L.A."/>
            <person name="Banfield J.F."/>
        </authorList>
    </citation>
    <scope>NUCLEOTIDE SEQUENCE [LARGE SCALE GENOMIC DNA]</scope>
    <source>
        <strain evidence="1">32-69-9</strain>
    </source>
</reference>
<evidence type="ECO:0000313" key="2">
    <source>
        <dbReference type="Proteomes" id="UP000215595"/>
    </source>
</evidence>
<dbReference type="GO" id="GO:0006508">
    <property type="term" value="P:proteolysis"/>
    <property type="evidence" value="ECO:0007669"/>
    <property type="project" value="InterPro"/>
</dbReference>
<organism evidence="1 2">
    <name type="scientific">Brevundimonas subvibrioides</name>
    <dbReference type="NCBI Taxonomy" id="74313"/>
    <lineage>
        <taxon>Bacteria</taxon>
        <taxon>Pseudomonadati</taxon>
        <taxon>Pseudomonadota</taxon>
        <taxon>Alphaproteobacteria</taxon>
        <taxon>Caulobacterales</taxon>
        <taxon>Caulobacteraceae</taxon>
        <taxon>Brevundimonas</taxon>
    </lineage>
</organism>
<dbReference type="Gene3D" id="3.40.50.1460">
    <property type="match status" value="1"/>
</dbReference>
<sequence length="260" mass="27676">MTARLGRPDSGKPPMLRIAALVILVWLSGSAAQGQSRFDGWASAIVAADWRTTTGEPIQAFDNARRDLTAGFLAAGFSRDAMVDVTLRPDANPVVTAEQAVARIGEAAARAPRGCFLYITSHGSPEFVVFGPDVSLTPTLLATLVRGWCGDRPTVLVLSACFSGAFIDGLAGPNRMILTAARRDRASFGCSEDAIYPYFDGCVIERLPTATDFIALGNAVRACVKDREEAEGLAPASEPQVFIGANMQLLAPTLRFDRPS</sequence>
<dbReference type="InterPro" id="IPR001096">
    <property type="entry name" value="Peptidase_C13"/>
</dbReference>
<dbReference type="Proteomes" id="UP000215595">
    <property type="component" value="Unassembled WGS sequence"/>
</dbReference>
<accession>A0A258FKP2</accession>
<evidence type="ECO:0000313" key="1">
    <source>
        <dbReference type="EMBL" id="OYX32777.1"/>
    </source>
</evidence>
<dbReference type="GO" id="GO:0008233">
    <property type="term" value="F:peptidase activity"/>
    <property type="evidence" value="ECO:0007669"/>
    <property type="project" value="InterPro"/>
</dbReference>